<dbReference type="EMBL" id="LR590464">
    <property type="protein sequence ID" value="VTP80715.1"/>
    <property type="molecule type" value="Genomic_DNA"/>
</dbReference>
<proteinExistence type="predicted"/>
<evidence type="ECO:0000313" key="1">
    <source>
        <dbReference type="EMBL" id="VTP80715.1"/>
    </source>
</evidence>
<organism evidence="1 2">
    <name type="scientific">Leclercia adecarboxylata</name>
    <dbReference type="NCBI Taxonomy" id="83655"/>
    <lineage>
        <taxon>Bacteria</taxon>
        <taxon>Pseudomonadati</taxon>
        <taxon>Pseudomonadota</taxon>
        <taxon>Gammaproteobacteria</taxon>
        <taxon>Enterobacterales</taxon>
        <taxon>Enterobacteriaceae</taxon>
        <taxon>Leclercia</taxon>
    </lineage>
</organism>
<dbReference type="AntiFam" id="ANF00156">
    <property type="entry name" value="Shadow ORF (opposite yahK)"/>
</dbReference>
<dbReference type="AlphaFoldDB" id="A0A4U9IUE0"/>
<gene>
    <name evidence="1" type="ORF">NCTC13032_06640</name>
</gene>
<accession>A0A4U9IUE0</accession>
<protein>
    <submittedName>
        <fullName evidence="1">Uncharacterized protein</fullName>
    </submittedName>
</protein>
<evidence type="ECO:0000313" key="2">
    <source>
        <dbReference type="Proteomes" id="UP000310719"/>
    </source>
</evidence>
<dbReference type="Proteomes" id="UP000310719">
    <property type="component" value="Chromosome"/>
</dbReference>
<sequence length="154" mass="16930">MIPPPQQRTGRFDIHLFRERNDPLPVGAQFVSETAVVQNGWGSPFKAVNLVAADTGIAVPTAPCSPADAHALTNLQPFILGSTAQSNHAANHFVSGNQWVLRKAPFVIDHRQIGMADPAVIDLDFNVFCFQLARIVFVQLKFCTRLRCGVAFYL</sequence>
<reference evidence="1 2" key="1">
    <citation type="submission" date="2019-05" db="EMBL/GenBank/DDBJ databases">
        <authorList>
            <consortium name="Pathogen Informatics"/>
        </authorList>
    </citation>
    <scope>NUCLEOTIDE SEQUENCE [LARGE SCALE GENOMIC DNA]</scope>
    <source>
        <strain evidence="1 2">NCTC13032</strain>
    </source>
</reference>
<name>A0A4U9IUE0_9ENTR</name>